<proteinExistence type="predicted"/>
<protein>
    <submittedName>
        <fullName evidence="1">DUF1460 domain-containing protein</fullName>
    </submittedName>
</protein>
<dbReference type="Gene3D" id="2.30.260.10">
    <property type="entry name" value="putative xylanase like domain"/>
    <property type="match status" value="1"/>
</dbReference>
<dbReference type="Gene3D" id="1.10.3670.10">
    <property type="entry name" value="Putative xylanase like domain"/>
    <property type="match status" value="1"/>
</dbReference>
<dbReference type="RefSeq" id="WP_192848363.1">
    <property type="nucleotide sequence ID" value="NZ_JADAQV010000002.1"/>
</dbReference>
<dbReference type="InterPro" id="IPR038765">
    <property type="entry name" value="Papain-like_cys_pep_sf"/>
</dbReference>
<dbReference type="SUPFAM" id="SSF54001">
    <property type="entry name" value="Cysteine proteinases"/>
    <property type="match status" value="1"/>
</dbReference>
<evidence type="ECO:0000313" key="2">
    <source>
        <dbReference type="Proteomes" id="UP000599085"/>
    </source>
</evidence>
<reference evidence="1 2" key="1">
    <citation type="submission" date="2020-09" db="EMBL/GenBank/DDBJ databases">
        <title>Bombella mellium and Bombella favum sp. nov., two novel species isolated from honey of Apis mellifera.</title>
        <authorList>
            <person name="Hilgarth M."/>
            <person name="Redwitz J."/>
            <person name="Ehrmann M.A."/>
            <person name="Vogel R.F."/>
            <person name="Jakob F."/>
        </authorList>
    </citation>
    <scope>NUCLEOTIDE SEQUENCE [LARGE SCALE GENOMIC DNA]</scope>
    <source>
        <strain evidence="1 2">MRM1</strain>
    </source>
</reference>
<comment type="caution">
    <text evidence="1">The sequence shown here is derived from an EMBL/GenBank/DDBJ whole genome shotgun (WGS) entry which is preliminary data.</text>
</comment>
<name>A0ABR9MP04_9PROT</name>
<dbReference type="EMBL" id="JADAQV010000002">
    <property type="protein sequence ID" value="MBE1723594.1"/>
    <property type="molecule type" value="Genomic_DNA"/>
</dbReference>
<sequence>MPSDAPPLSALSDTTRQQISRLVHIAPHRSRQERIVLISQAMKGTPYLAQPLIGSATTPEELVLSWRGVNCMTFVEIVLAASMSLTVEQFIHALIATRYSHHHVSFRERRHFLSDWLHGAPILCRDLGPCFPYAQTVEKTLNLKLPSPDNGHDTSSPTTDRYVPGLPVKRRHITYLPTRPFLDDLQAGGVRRIVKTGDVIGIYSPLAGLDVFHIGLAIWQNHSLYFRNASSLPEHRYVVDTPLDHYLQQRRGVVLYRPMQRNGE</sequence>
<evidence type="ECO:0000313" key="1">
    <source>
        <dbReference type="EMBL" id="MBE1723594.1"/>
    </source>
</evidence>
<gene>
    <name evidence="1" type="ORF">IGM82_04135</name>
</gene>
<dbReference type="Proteomes" id="UP000599085">
    <property type="component" value="Unassembled WGS sequence"/>
</dbReference>
<organism evidence="1 2">
    <name type="scientific">Bombella apis</name>
    <dbReference type="NCBI Taxonomy" id="1785988"/>
    <lineage>
        <taxon>Bacteria</taxon>
        <taxon>Pseudomonadati</taxon>
        <taxon>Pseudomonadota</taxon>
        <taxon>Alphaproteobacteria</taxon>
        <taxon>Acetobacterales</taxon>
        <taxon>Acetobacteraceae</taxon>
        <taxon>Bombella</taxon>
    </lineage>
</organism>
<accession>A0ABR9MP04</accession>
<keyword evidence="2" id="KW-1185">Reference proteome</keyword>
<dbReference type="Pfam" id="PF07313">
    <property type="entry name" value="AmiA-like"/>
    <property type="match status" value="1"/>
</dbReference>
<dbReference type="InterPro" id="IPR010846">
    <property type="entry name" value="AmiA-like"/>
</dbReference>